<comment type="caution">
    <text evidence="1">The sequence shown here is derived from an EMBL/GenBank/DDBJ whole genome shotgun (WGS) entry which is preliminary data.</text>
</comment>
<evidence type="ECO:0000313" key="1">
    <source>
        <dbReference type="EMBL" id="KND57870.1"/>
    </source>
</evidence>
<evidence type="ECO:0008006" key="3">
    <source>
        <dbReference type="Google" id="ProtNLM"/>
    </source>
</evidence>
<dbReference type="InterPro" id="IPR021769">
    <property type="entry name" value="DUF3331"/>
</dbReference>
<gene>
    <name evidence="1" type="ORF">BVER_05094</name>
</gene>
<proteinExistence type="predicted"/>
<sequence length="171" mass="19197">MAYVLGRVNAWNIAMTAFSKIADPWSQTVHQLETMPKDAARTAPSQKTARIESDFIERLTREWNRAHPHPRASNDRLPYPQAIVRVIERPSSATALVYWSDPGTCHYGYQGWRATTANADGICSLSGMPIHRGDQVYRPSQRDPKPHNAAAMILAAAMPKNSEEVEFDLHD</sequence>
<dbReference type="EMBL" id="LFJJ01000213">
    <property type="protein sequence ID" value="KND57870.1"/>
    <property type="molecule type" value="Genomic_DNA"/>
</dbReference>
<dbReference type="Proteomes" id="UP000036959">
    <property type="component" value="Unassembled WGS sequence"/>
</dbReference>
<dbReference type="PATRIC" id="fig|242163.4.peg.2980"/>
<evidence type="ECO:0000313" key="2">
    <source>
        <dbReference type="Proteomes" id="UP000036959"/>
    </source>
</evidence>
<keyword evidence="2" id="KW-1185">Reference proteome</keyword>
<name>A0A0L0M6F3_9BURK</name>
<reference evidence="2" key="1">
    <citation type="submission" date="2015-06" db="EMBL/GenBank/DDBJ databases">
        <title>Comparative genomics of Burkholderia leaf nodule symbionts.</title>
        <authorList>
            <person name="Carlier A."/>
            <person name="Eberl L."/>
            <person name="Pinto-Carbo M."/>
        </authorList>
    </citation>
    <scope>NUCLEOTIDE SEQUENCE [LARGE SCALE GENOMIC DNA]</scope>
    <source>
        <strain evidence="2">UZHbot4</strain>
    </source>
</reference>
<protein>
    <recommendedName>
        <fullName evidence="3">DUF3331 domain-containing protein</fullName>
    </recommendedName>
</protein>
<organism evidence="1 2">
    <name type="scientific">Candidatus Burkholderia verschuerenii</name>
    <dbReference type="NCBI Taxonomy" id="242163"/>
    <lineage>
        <taxon>Bacteria</taxon>
        <taxon>Pseudomonadati</taxon>
        <taxon>Pseudomonadota</taxon>
        <taxon>Betaproteobacteria</taxon>
        <taxon>Burkholderiales</taxon>
        <taxon>Burkholderiaceae</taxon>
        <taxon>Burkholderia</taxon>
    </lineage>
</organism>
<accession>A0A0L0M6F3</accession>
<dbReference type="Pfam" id="PF11811">
    <property type="entry name" value="DUF3331"/>
    <property type="match status" value="1"/>
</dbReference>
<dbReference type="AlphaFoldDB" id="A0A0L0M6F3"/>